<evidence type="ECO:0000256" key="3">
    <source>
        <dbReference type="ARBA" id="ARBA00022723"/>
    </source>
</evidence>
<evidence type="ECO:0000313" key="9">
    <source>
        <dbReference type="Proteomes" id="UP000431401"/>
    </source>
</evidence>
<keyword evidence="4 8" id="KW-0223">Dioxygenase</keyword>
<evidence type="ECO:0000313" key="8">
    <source>
        <dbReference type="EMBL" id="MQY27627.1"/>
    </source>
</evidence>
<feature type="domain" description="TauD/TfdA-like" evidence="7">
    <location>
        <begin position="5"/>
        <end position="269"/>
    </location>
</feature>
<evidence type="ECO:0000256" key="5">
    <source>
        <dbReference type="ARBA" id="ARBA00023002"/>
    </source>
</evidence>
<comment type="similarity">
    <text evidence="2">Belongs to the TfdA dioxygenase family.</text>
</comment>
<protein>
    <submittedName>
        <fullName evidence="8">Alpha-ketoglutarate-dependent 2,4-dichlorophenoxyacetate dioxygenase</fullName>
        <ecNumber evidence="8">1.14.11.-</ecNumber>
    </submittedName>
</protein>
<dbReference type="InterPro" id="IPR042098">
    <property type="entry name" value="TauD-like_sf"/>
</dbReference>
<dbReference type="OrthoDB" id="581608at2"/>
<reference evidence="8 9" key="1">
    <citation type="submission" date="2019-10" db="EMBL/GenBank/DDBJ databases">
        <title>Nocardia macrotermitis sp. nov. and Nocardia aurantia sp. nov., isolated from the gut of fungus growing-termite Macrotermes natalensis.</title>
        <authorList>
            <person name="Benndorf R."/>
            <person name="Schwitalla J."/>
            <person name="Martin K."/>
            <person name="De Beer W."/>
            <person name="Kaster A.-K."/>
            <person name="Vollmers J."/>
            <person name="Poulsen M."/>
            <person name="Beemelmanns C."/>
        </authorList>
    </citation>
    <scope>NUCLEOTIDE SEQUENCE [LARGE SCALE GENOMIC DNA]</scope>
    <source>
        <strain evidence="8 9">RB56</strain>
    </source>
</reference>
<dbReference type="PANTHER" id="PTHR43779">
    <property type="entry name" value="DIOXYGENASE RV0097-RELATED"/>
    <property type="match status" value="1"/>
</dbReference>
<keyword evidence="9" id="KW-1185">Reference proteome</keyword>
<sequence>MGHTVTELTPTTGVEINGLSGGRLVDPGVAAECLDALERRGVVIYREAHLDDDELVAFSRLLGDVVPLPMGGDPRHPEIQKVTRDASKSKLAAYREGTFFWHIDGTTAAVPDKATLLTARQIADDDTGDTEFANTYAAYEALPDSEKAELDDLRVVHSFAASQLLVYPDPSPKERAAWDRNPSREHPLVWTRRSGRRSMVLGSTADEVVGRDPAEGRALLDRLLDWATQPRFVLRHRWRVGDLVIWDNTGMLHRARPYGEHSARLMHRTSLAGEEAVA</sequence>
<dbReference type="EC" id="1.14.11.-" evidence="8"/>
<dbReference type="GO" id="GO:0051213">
    <property type="term" value="F:dioxygenase activity"/>
    <property type="evidence" value="ECO:0007669"/>
    <property type="project" value="UniProtKB-KW"/>
</dbReference>
<dbReference type="InterPro" id="IPR003819">
    <property type="entry name" value="TauD/TfdA-like"/>
</dbReference>
<accession>A0A7K0DPU9</accession>
<dbReference type="Proteomes" id="UP000431401">
    <property type="component" value="Unassembled WGS sequence"/>
</dbReference>
<dbReference type="EMBL" id="WEGI01000006">
    <property type="protein sequence ID" value="MQY27627.1"/>
    <property type="molecule type" value="Genomic_DNA"/>
</dbReference>
<evidence type="ECO:0000256" key="4">
    <source>
        <dbReference type="ARBA" id="ARBA00022964"/>
    </source>
</evidence>
<dbReference type="Pfam" id="PF02668">
    <property type="entry name" value="TauD"/>
    <property type="match status" value="1"/>
</dbReference>
<proteinExistence type="inferred from homology"/>
<comment type="cofactor">
    <cofactor evidence="1">
        <name>Fe(2+)</name>
        <dbReference type="ChEBI" id="CHEBI:29033"/>
    </cofactor>
</comment>
<comment type="caution">
    <text evidence="8">The sequence shown here is derived from an EMBL/GenBank/DDBJ whole genome shotgun (WGS) entry which is preliminary data.</text>
</comment>
<gene>
    <name evidence="8" type="primary">tfdA_1</name>
    <name evidence="8" type="ORF">NRB56_32100</name>
</gene>
<dbReference type="PANTHER" id="PTHR43779:SF3">
    <property type="entry name" value="(3R)-3-[(CARBOXYMETHYL)AMINO]FATTY ACID OXYGENASE_DECARBOXYLASE"/>
    <property type="match status" value="1"/>
</dbReference>
<dbReference type="RefSeq" id="WP_153342816.1">
    <property type="nucleotide sequence ID" value="NZ_WEGI01000006.1"/>
</dbReference>
<evidence type="ECO:0000256" key="2">
    <source>
        <dbReference type="ARBA" id="ARBA00005896"/>
    </source>
</evidence>
<keyword evidence="5 8" id="KW-0560">Oxidoreductase</keyword>
<evidence type="ECO:0000259" key="7">
    <source>
        <dbReference type="Pfam" id="PF02668"/>
    </source>
</evidence>
<dbReference type="AlphaFoldDB" id="A0A7K0DPU9"/>
<keyword evidence="6" id="KW-0408">Iron</keyword>
<evidence type="ECO:0000256" key="6">
    <source>
        <dbReference type="ARBA" id="ARBA00023004"/>
    </source>
</evidence>
<dbReference type="InterPro" id="IPR051178">
    <property type="entry name" value="TfdA_dioxygenase"/>
</dbReference>
<keyword evidence="3" id="KW-0479">Metal-binding</keyword>
<dbReference type="Gene3D" id="3.60.130.10">
    <property type="entry name" value="Clavaminate synthase-like"/>
    <property type="match status" value="1"/>
</dbReference>
<name>A0A7K0DPU9_9NOCA</name>
<organism evidence="8 9">
    <name type="scientific">Nocardia aurantia</name>
    <dbReference type="NCBI Taxonomy" id="2585199"/>
    <lineage>
        <taxon>Bacteria</taxon>
        <taxon>Bacillati</taxon>
        <taxon>Actinomycetota</taxon>
        <taxon>Actinomycetes</taxon>
        <taxon>Mycobacteriales</taxon>
        <taxon>Nocardiaceae</taxon>
        <taxon>Nocardia</taxon>
    </lineage>
</organism>
<dbReference type="GO" id="GO:0046872">
    <property type="term" value="F:metal ion binding"/>
    <property type="evidence" value="ECO:0007669"/>
    <property type="project" value="UniProtKB-KW"/>
</dbReference>
<evidence type="ECO:0000256" key="1">
    <source>
        <dbReference type="ARBA" id="ARBA00001954"/>
    </source>
</evidence>
<dbReference type="SUPFAM" id="SSF51197">
    <property type="entry name" value="Clavaminate synthase-like"/>
    <property type="match status" value="1"/>
</dbReference>